<proteinExistence type="predicted"/>
<dbReference type="Proteomes" id="UP000326198">
    <property type="component" value="Unassembled WGS sequence"/>
</dbReference>
<dbReference type="Pfam" id="PF14518">
    <property type="entry name" value="Haem_oxygenas_2"/>
    <property type="match status" value="1"/>
</dbReference>
<dbReference type="EMBL" id="ML736167">
    <property type="protein sequence ID" value="KAE8381811.1"/>
    <property type="molecule type" value="Genomic_DNA"/>
</dbReference>
<organism evidence="2 3">
    <name type="scientific">Aspergillus bertholletiae</name>
    <dbReference type="NCBI Taxonomy" id="1226010"/>
    <lineage>
        <taxon>Eukaryota</taxon>
        <taxon>Fungi</taxon>
        <taxon>Dikarya</taxon>
        <taxon>Ascomycota</taxon>
        <taxon>Pezizomycotina</taxon>
        <taxon>Eurotiomycetes</taxon>
        <taxon>Eurotiomycetidae</taxon>
        <taxon>Eurotiales</taxon>
        <taxon>Aspergillaceae</taxon>
        <taxon>Aspergillus</taxon>
        <taxon>Aspergillus subgen. Circumdati</taxon>
    </lineage>
</organism>
<keyword evidence="3" id="KW-1185">Reference proteome</keyword>
<name>A0A5N7BJ54_9EURO</name>
<gene>
    <name evidence="2" type="ORF">BDV26DRAFT_278436</name>
</gene>
<keyword evidence="1" id="KW-1133">Transmembrane helix</keyword>
<evidence type="ECO:0000256" key="1">
    <source>
        <dbReference type="SAM" id="Phobius"/>
    </source>
</evidence>
<evidence type="ECO:0000313" key="3">
    <source>
        <dbReference type="Proteomes" id="UP000326198"/>
    </source>
</evidence>
<evidence type="ECO:0000313" key="2">
    <source>
        <dbReference type="EMBL" id="KAE8381811.1"/>
    </source>
</evidence>
<dbReference type="OrthoDB" id="10057598at2759"/>
<reference evidence="2 3" key="1">
    <citation type="submission" date="2019-04" db="EMBL/GenBank/DDBJ databases">
        <title>Friends and foes A comparative genomics studyof 23 Aspergillus species from section Flavi.</title>
        <authorList>
            <consortium name="DOE Joint Genome Institute"/>
            <person name="Kjaerbolling I."/>
            <person name="Vesth T."/>
            <person name="Frisvad J.C."/>
            <person name="Nybo J.L."/>
            <person name="Theobald S."/>
            <person name="Kildgaard S."/>
            <person name="Isbrandt T."/>
            <person name="Kuo A."/>
            <person name="Sato A."/>
            <person name="Lyhne E.K."/>
            <person name="Kogle M.E."/>
            <person name="Wiebenga A."/>
            <person name="Kun R.S."/>
            <person name="Lubbers R.J."/>
            <person name="Makela M.R."/>
            <person name="Barry K."/>
            <person name="Chovatia M."/>
            <person name="Clum A."/>
            <person name="Daum C."/>
            <person name="Haridas S."/>
            <person name="He G."/>
            <person name="LaButti K."/>
            <person name="Lipzen A."/>
            <person name="Mondo S."/>
            <person name="Riley R."/>
            <person name="Salamov A."/>
            <person name="Simmons B.A."/>
            <person name="Magnuson J.K."/>
            <person name="Henrissat B."/>
            <person name="Mortensen U.H."/>
            <person name="Larsen T.O."/>
            <person name="Devries R.P."/>
            <person name="Grigoriev I.V."/>
            <person name="Machida M."/>
            <person name="Baker S.E."/>
            <person name="Andersen M.R."/>
        </authorList>
    </citation>
    <scope>NUCLEOTIDE SEQUENCE [LARGE SCALE GENOMIC DNA]</scope>
    <source>
        <strain evidence="2 3">IBT 29228</strain>
    </source>
</reference>
<protein>
    <submittedName>
        <fullName evidence="2">Uncharacterized protein</fullName>
    </submittedName>
</protein>
<sequence length="653" mass="72939">MPFSGILLPIAAVVSLIAALYTLLRGVPKRAVQQTSYRGVIDAQEERYLLHDPIGSLSPGVGRTIDYYRSLFFKLHNIEDHQEILPEARELLLSLLSEAITSNPEKHGDILAIESCDEDRLLAFLHDNHKEVGEAYKKYINGREAGGPRLLAVNREQAVAILTQLAPLKLVDGAWLGHIHHITTPFELRPITKQVWQMKSLGAWKAAVVQLLISLFPHEFIPEILGYNLHFEGLNLETMVLSRELQELKLDAQYFLLHVSIDNAHSGHAMMAAHTVTQYISYIRKNEGSRVANNVWKRIQAGYVLSANQSKRIQRDISSLSSENVDWNSSSDETLAQEVDTYNIAQLLADKAAVSNKLHSGCRARIGGKPLAEWLESSLVYSKGQKRDALHELSNASPWVVKGDPERSRLIRELKVGGKMFGAFTVEEVEHLKNWIMSLGQTEQRQKAYWDFTGRSQNDHVRHTSLVTTYSPLASNPFPSDLTLDESVFDAPLKCHSIASSDCKIILPLWFAHISLLESVLGAAIIRALRAQYNFSPESDGVTGMDEVNRASMPDLVDIGIEIIDRQRFAPLPRSISDVLRAWPSTTAEMLLNVLLGMSLAFLGLQRSVLCSPGLLSHSSRSALKNIIERETSCFQVAMQNFTKGYQIAQSIL</sequence>
<keyword evidence="1" id="KW-0472">Membrane</keyword>
<dbReference type="AlphaFoldDB" id="A0A5N7BJ54"/>
<feature type="transmembrane region" description="Helical" evidence="1">
    <location>
        <begin position="6"/>
        <end position="24"/>
    </location>
</feature>
<keyword evidence="1" id="KW-0812">Transmembrane</keyword>
<accession>A0A5N7BJ54</accession>